<protein>
    <submittedName>
        <fullName evidence="2">Uncharacterized protein</fullName>
    </submittedName>
</protein>
<name>R7S3D6_PUNST</name>
<dbReference type="HOGENOM" id="CLU_702355_0_0_1"/>
<evidence type="ECO:0000313" key="2">
    <source>
        <dbReference type="EMBL" id="EIN04302.1"/>
    </source>
</evidence>
<dbReference type="RefSeq" id="XP_007388445.1">
    <property type="nucleotide sequence ID" value="XM_007388383.1"/>
</dbReference>
<organism evidence="2 3">
    <name type="scientific">Punctularia strigosozonata (strain HHB-11173)</name>
    <name type="common">White-rot fungus</name>
    <dbReference type="NCBI Taxonomy" id="741275"/>
    <lineage>
        <taxon>Eukaryota</taxon>
        <taxon>Fungi</taxon>
        <taxon>Dikarya</taxon>
        <taxon>Basidiomycota</taxon>
        <taxon>Agaricomycotina</taxon>
        <taxon>Agaricomycetes</taxon>
        <taxon>Corticiales</taxon>
        <taxon>Punctulariaceae</taxon>
        <taxon>Punctularia</taxon>
    </lineage>
</organism>
<feature type="region of interest" description="Disordered" evidence="1">
    <location>
        <begin position="125"/>
        <end position="187"/>
    </location>
</feature>
<dbReference type="EMBL" id="JH687555">
    <property type="protein sequence ID" value="EIN04302.1"/>
    <property type="molecule type" value="Genomic_DNA"/>
</dbReference>
<sequence length="393" mass="43307">MNKSPYAATSRPVRTESPSFAPIYFDASTLDEEQIESLLAEQPIVFGLGRVPGDHKDAVVYLPSDVTIPQLHSWPATSGDVFYIVTTTPTAEFVTNSLAHIIPPSTAIRGRSPTASVHSCLEGESQTLATDSAPPPPDEGADRRASKRPRIETPPPEDEEIVPETVPPSPSLSLAHIPTNPPLPNDIDHTYRDIRTCRPIRPQTLTSPTPSEWELDARLELPGPSRRLEDADISSIVATYSSSPTSYFCGAAMSGPSDPSTSRYRPSRSRSYSPTQRPASSPGPSIRRPSFARRTGGPPVHAYHQEDVMSDHPDASPMTEEQFDAFLERLEHVESLLLEHSVNARRGTTAVRNSIKKIQESLESFQNDVWETVRRCQMHGLIPQHRRADSDDL</sequence>
<feature type="region of interest" description="Disordered" evidence="1">
    <location>
        <begin position="251"/>
        <end position="304"/>
    </location>
</feature>
<gene>
    <name evidence="2" type="ORF">PUNSTDRAFT_138697</name>
</gene>
<dbReference type="KEGG" id="psq:PUNSTDRAFT_138697"/>
<evidence type="ECO:0000256" key="1">
    <source>
        <dbReference type="SAM" id="MobiDB-lite"/>
    </source>
</evidence>
<dbReference type="AlphaFoldDB" id="R7S3D6"/>
<evidence type="ECO:0000313" key="3">
    <source>
        <dbReference type="Proteomes" id="UP000054196"/>
    </source>
</evidence>
<feature type="compositionally biased region" description="Low complexity" evidence="1">
    <location>
        <begin position="256"/>
        <end position="278"/>
    </location>
</feature>
<dbReference type="GeneID" id="18880147"/>
<accession>R7S3D6</accession>
<dbReference type="Proteomes" id="UP000054196">
    <property type="component" value="Unassembled WGS sequence"/>
</dbReference>
<proteinExistence type="predicted"/>
<reference evidence="3" key="1">
    <citation type="journal article" date="2012" name="Science">
        <title>The Paleozoic origin of enzymatic lignin decomposition reconstructed from 31 fungal genomes.</title>
        <authorList>
            <person name="Floudas D."/>
            <person name="Binder M."/>
            <person name="Riley R."/>
            <person name="Barry K."/>
            <person name="Blanchette R.A."/>
            <person name="Henrissat B."/>
            <person name="Martinez A.T."/>
            <person name="Otillar R."/>
            <person name="Spatafora J.W."/>
            <person name="Yadav J.S."/>
            <person name="Aerts A."/>
            <person name="Benoit I."/>
            <person name="Boyd A."/>
            <person name="Carlson A."/>
            <person name="Copeland A."/>
            <person name="Coutinho P.M."/>
            <person name="de Vries R.P."/>
            <person name="Ferreira P."/>
            <person name="Findley K."/>
            <person name="Foster B."/>
            <person name="Gaskell J."/>
            <person name="Glotzer D."/>
            <person name="Gorecki P."/>
            <person name="Heitman J."/>
            <person name="Hesse C."/>
            <person name="Hori C."/>
            <person name="Igarashi K."/>
            <person name="Jurgens J.A."/>
            <person name="Kallen N."/>
            <person name="Kersten P."/>
            <person name="Kohler A."/>
            <person name="Kuees U."/>
            <person name="Kumar T.K.A."/>
            <person name="Kuo A."/>
            <person name="LaButti K."/>
            <person name="Larrondo L.F."/>
            <person name="Lindquist E."/>
            <person name="Ling A."/>
            <person name="Lombard V."/>
            <person name="Lucas S."/>
            <person name="Lundell T."/>
            <person name="Martin R."/>
            <person name="McLaughlin D.J."/>
            <person name="Morgenstern I."/>
            <person name="Morin E."/>
            <person name="Murat C."/>
            <person name="Nagy L.G."/>
            <person name="Nolan M."/>
            <person name="Ohm R.A."/>
            <person name="Patyshakuliyeva A."/>
            <person name="Rokas A."/>
            <person name="Ruiz-Duenas F.J."/>
            <person name="Sabat G."/>
            <person name="Salamov A."/>
            <person name="Samejima M."/>
            <person name="Schmutz J."/>
            <person name="Slot J.C."/>
            <person name="St John F."/>
            <person name="Stenlid J."/>
            <person name="Sun H."/>
            <person name="Sun S."/>
            <person name="Syed K."/>
            <person name="Tsang A."/>
            <person name="Wiebenga A."/>
            <person name="Young D."/>
            <person name="Pisabarro A."/>
            <person name="Eastwood D.C."/>
            <person name="Martin F."/>
            <person name="Cullen D."/>
            <person name="Grigoriev I.V."/>
            <person name="Hibbett D.S."/>
        </authorList>
    </citation>
    <scope>NUCLEOTIDE SEQUENCE [LARGE SCALE GENOMIC DNA]</scope>
    <source>
        <strain evidence="3">HHB-11173 SS5</strain>
    </source>
</reference>
<keyword evidence="3" id="KW-1185">Reference proteome</keyword>